<dbReference type="OrthoDB" id="570545at2"/>
<evidence type="ECO:0000313" key="5">
    <source>
        <dbReference type="Proteomes" id="UP000198504"/>
    </source>
</evidence>
<keyword evidence="1 4" id="KW-0808">Transferase</keyword>
<evidence type="ECO:0000259" key="3">
    <source>
        <dbReference type="Pfam" id="PF00534"/>
    </source>
</evidence>
<dbReference type="Gene3D" id="3.40.50.2000">
    <property type="entry name" value="Glycogen Phosphorylase B"/>
    <property type="match status" value="3"/>
</dbReference>
<protein>
    <submittedName>
        <fullName evidence="4">Glycosyl transferases group 1</fullName>
    </submittedName>
</protein>
<organism evidence="4 5">
    <name type="scientific">Microlunatus flavus</name>
    <dbReference type="NCBI Taxonomy" id="1036181"/>
    <lineage>
        <taxon>Bacteria</taxon>
        <taxon>Bacillati</taxon>
        <taxon>Actinomycetota</taxon>
        <taxon>Actinomycetes</taxon>
        <taxon>Propionibacteriales</taxon>
        <taxon>Propionibacteriaceae</taxon>
        <taxon>Microlunatus</taxon>
    </lineage>
</organism>
<sequence>MTVPTTSLRSDETPILLFPEVFERGGGLQRSVQERATLFAERWERVLLLTTGFTPRWAEVPEQLKERGSLHPRVEVRNFFAHSTWVSRLGVPPKDAYAVPEEDGEVVTRAQKQAGAKPFRLADFRPGERFPFRFRYFDTDGKLLLTTKTGPRSKHEQSGVDAEGRKVSWPEIVAGWVDDEIAGLPSPVLFSLQRGFTDPVLLESQRAYRKVASLHNCHYNDPDDRSSGIRPSFRLLFANAAKVDQIVVQTQQHLTELREDVPWAPLRAIRYPGRDPHQAPVEKDPTLVVLVSQLIERKRVDHAVRAFVDVVRAVPEARLEIYGEGPLQARLGALVEELGLGGSVRLMGYSLGVGEAQARAACVLLTSTFEGSPRVVTESMSRGTPAVAYTIRYGPRDLIRDGVDGLLVERHEPAALAEAIISLVSDPERVVEMGRRAAEVVDRFPVAEFERAWHDVLTEPARPRSVISRARELAQRARTSRAGRRVRRLARGLAHRRTPTGRRPSSLPASSVPRVG</sequence>
<evidence type="ECO:0000313" key="4">
    <source>
        <dbReference type="EMBL" id="SEP75413.1"/>
    </source>
</evidence>
<dbReference type="PANTHER" id="PTHR12526">
    <property type="entry name" value="GLYCOSYLTRANSFERASE"/>
    <property type="match status" value="1"/>
</dbReference>
<dbReference type="Pfam" id="PF00534">
    <property type="entry name" value="Glycos_transf_1"/>
    <property type="match status" value="1"/>
</dbReference>
<dbReference type="AlphaFoldDB" id="A0A1H9AG63"/>
<evidence type="ECO:0000256" key="1">
    <source>
        <dbReference type="ARBA" id="ARBA00022679"/>
    </source>
</evidence>
<dbReference type="GO" id="GO:0016757">
    <property type="term" value="F:glycosyltransferase activity"/>
    <property type="evidence" value="ECO:0007669"/>
    <property type="project" value="InterPro"/>
</dbReference>
<keyword evidence="5" id="KW-1185">Reference proteome</keyword>
<feature type="compositionally biased region" description="Basic residues" evidence="2">
    <location>
        <begin position="478"/>
        <end position="500"/>
    </location>
</feature>
<dbReference type="SUPFAM" id="SSF53756">
    <property type="entry name" value="UDP-Glycosyltransferase/glycogen phosphorylase"/>
    <property type="match status" value="1"/>
</dbReference>
<dbReference type="Proteomes" id="UP000198504">
    <property type="component" value="Unassembled WGS sequence"/>
</dbReference>
<dbReference type="EMBL" id="FOFA01000001">
    <property type="protein sequence ID" value="SEP75413.1"/>
    <property type="molecule type" value="Genomic_DNA"/>
</dbReference>
<dbReference type="InterPro" id="IPR001296">
    <property type="entry name" value="Glyco_trans_1"/>
</dbReference>
<evidence type="ECO:0000256" key="2">
    <source>
        <dbReference type="SAM" id="MobiDB-lite"/>
    </source>
</evidence>
<name>A0A1H9AG63_9ACTN</name>
<proteinExistence type="predicted"/>
<gene>
    <name evidence="4" type="ORF">SAMN05421756_101589</name>
</gene>
<feature type="domain" description="Glycosyl transferase family 1" evidence="3">
    <location>
        <begin position="279"/>
        <end position="439"/>
    </location>
</feature>
<dbReference type="STRING" id="1036181.SAMN05421756_101589"/>
<accession>A0A1H9AG63</accession>
<dbReference type="RefSeq" id="WP_091177583.1">
    <property type="nucleotide sequence ID" value="NZ_FOFA01000001.1"/>
</dbReference>
<reference evidence="5" key="1">
    <citation type="submission" date="2016-10" db="EMBL/GenBank/DDBJ databases">
        <authorList>
            <person name="Varghese N."/>
            <person name="Submissions S."/>
        </authorList>
    </citation>
    <scope>NUCLEOTIDE SEQUENCE [LARGE SCALE GENOMIC DNA]</scope>
    <source>
        <strain evidence="5">CGMCC 4.6856</strain>
    </source>
</reference>
<feature type="region of interest" description="Disordered" evidence="2">
    <location>
        <begin position="478"/>
        <end position="516"/>
    </location>
</feature>